<dbReference type="Gene3D" id="3.40.250.10">
    <property type="entry name" value="Rhodanese-like domain"/>
    <property type="match status" value="1"/>
</dbReference>
<feature type="compositionally biased region" description="Polar residues" evidence="1">
    <location>
        <begin position="435"/>
        <end position="453"/>
    </location>
</feature>
<feature type="region of interest" description="Disordered" evidence="1">
    <location>
        <begin position="250"/>
        <end position="298"/>
    </location>
</feature>
<feature type="compositionally biased region" description="Polar residues" evidence="1">
    <location>
        <begin position="473"/>
        <end position="489"/>
    </location>
</feature>
<evidence type="ECO:0000259" key="2">
    <source>
        <dbReference type="PROSITE" id="PS50206"/>
    </source>
</evidence>
<feature type="region of interest" description="Disordered" evidence="1">
    <location>
        <begin position="18"/>
        <end position="88"/>
    </location>
</feature>
<feature type="compositionally biased region" description="Basic and acidic residues" evidence="1">
    <location>
        <begin position="266"/>
        <end position="278"/>
    </location>
</feature>
<feature type="compositionally biased region" description="Acidic residues" evidence="1">
    <location>
        <begin position="501"/>
        <end position="515"/>
    </location>
</feature>
<proteinExistence type="predicted"/>
<dbReference type="InParanoid" id="A0A163MLL7"/>
<evidence type="ECO:0000313" key="3">
    <source>
        <dbReference type="EMBL" id="SAM06119.1"/>
    </source>
</evidence>
<feature type="compositionally biased region" description="Polar residues" evidence="1">
    <location>
        <begin position="63"/>
        <end position="78"/>
    </location>
</feature>
<feature type="compositionally biased region" description="Low complexity" evidence="1">
    <location>
        <begin position="37"/>
        <end position="53"/>
    </location>
</feature>
<dbReference type="STRING" id="4829.A0A163MLL7"/>
<dbReference type="SMART" id="SM00450">
    <property type="entry name" value="RHOD"/>
    <property type="match status" value="1"/>
</dbReference>
<dbReference type="InterPro" id="IPR036873">
    <property type="entry name" value="Rhodanese-like_dom_sf"/>
</dbReference>
<accession>A0A163MLL7</accession>
<evidence type="ECO:0000256" key="1">
    <source>
        <dbReference type="SAM" id="MobiDB-lite"/>
    </source>
</evidence>
<protein>
    <recommendedName>
        <fullName evidence="2">Rhodanese domain-containing protein</fullName>
    </recommendedName>
</protein>
<organism evidence="3">
    <name type="scientific">Absidia glauca</name>
    <name type="common">Pin mould</name>
    <dbReference type="NCBI Taxonomy" id="4829"/>
    <lineage>
        <taxon>Eukaryota</taxon>
        <taxon>Fungi</taxon>
        <taxon>Fungi incertae sedis</taxon>
        <taxon>Mucoromycota</taxon>
        <taxon>Mucoromycotina</taxon>
        <taxon>Mucoromycetes</taxon>
        <taxon>Mucorales</taxon>
        <taxon>Cunninghamellaceae</taxon>
        <taxon>Absidia</taxon>
    </lineage>
</organism>
<dbReference type="InterPro" id="IPR001763">
    <property type="entry name" value="Rhodanese-like_dom"/>
</dbReference>
<dbReference type="PROSITE" id="PS50206">
    <property type="entry name" value="RHODANESE_3"/>
    <property type="match status" value="1"/>
</dbReference>
<feature type="compositionally biased region" description="Low complexity" evidence="1">
    <location>
        <begin position="400"/>
        <end position="409"/>
    </location>
</feature>
<keyword evidence="4" id="KW-1185">Reference proteome</keyword>
<feature type="region of interest" description="Disordered" evidence="1">
    <location>
        <begin position="358"/>
        <end position="518"/>
    </location>
</feature>
<dbReference type="OrthoDB" id="273181at2759"/>
<feature type="compositionally biased region" description="Polar residues" evidence="1">
    <location>
        <begin position="285"/>
        <end position="298"/>
    </location>
</feature>
<dbReference type="Proteomes" id="UP000078561">
    <property type="component" value="Unassembled WGS sequence"/>
</dbReference>
<feature type="compositionally biased region" description="Polar residues" evidence="1">
    <location>
        <begin position="368"/>
        <end position="388"/>
    </location>
</feature>
<dbReference type="AlphaFoldDB" id="A0A163MLL7"/>
<gene>
    <name evidence="3" type="primary">ABSGL_11995.1 scaffold 12361</name>
</gene>
<feature type="compositionally biased region" description="Pro residues" evidence="1">
    <location>
        <begin position="460"/>
        <end position="471"/>
    </location>
</feature>
<dbReference type="EMBL" id="LT554490">
    <property type="protein sequence ID" value="SAM06119.1"/>
    <property type="molecule type" value="Genomic_DNA"/>
</dbReference>
<sequence>MNDDIADQLSNTSLSSQANLTKELSSSTIPPHHPFDTSTSANDNNNVSNTSSSYYLSPDKNLPHQQSSGIQRRLSTGASPHGDGTASDTLVKTIDQAHYVTPAELTQMLQHRPLLIDVRYQPDYDSSRIRNSIHVNMPTLLLKRYRRGTVSNFNLESFITTPQGIYIYTQWLQETTRSIGQQQSRTVVVYDDYMDAGDKTTSAWTLVGALTAFFSGDMDGDHEEKVKANVVWLQGGFVAFEQEDAAGEYLERQPQQQQQSDQLDQQTKRQWMDDDGKVGLEMGLGTSNSFSRPNDLSSFWNNGDITTTATTTMGNGGLSVPKVVPALSRSATTFSSAPHLATNSNMQRRSSLFTLDTTNVRNKHRSPPQAQTTPSTGLNVTGTSSTVRNPRRRRQDRHLATTTTAASASNGVDPIADDSRAPTTTTSISKHHASSDQTLPKTTTGHFVEPSSQLSSSIPPNIPASPLPPPKDTLNTATTTKSTRSSPQGRITMAHQATDDYQVDDDDDEGLESEQEPTPMTENEYAFIVSAIVPDFLYLGPEISTVEQMQGLEDRSIQRILNMAEEYYCFQFY</sequence>
<dbReference type="Pfam" id="PF00581">
    <property type="entry name" value="Rhodanese"/>
    <property type="match status" value="1"/>
</dbReference>
<name>A0A163MLL7_ABSGL</name>
<feature type="domain" description="Rhodanese" evidence="2">
    <location>
        <begin position="109"/>
        <end position="249"/>
    </location>
</feature>
<reference evidence="3" key="1">
    <citation type="submission" date="2016-04" db="EMBL/GenBank/DDBJ databases">
        <authorList>
            <person name="Evans L.H."/>
            <person name="Alamgir A."/>
            <person name="Owens N."/>
            <person name="Weber N.D."/>
            <person name="Virtaneva K."/>
            <person name="Barbian K."/>
            <person name="Babar A."/>
            <person name="Rosenke K."/>
        </authorList>
    </citation>
    <scope>NUCLEOTIDE SEQUENCE [LARGE SCALE GENOMIC DNA]</scope>
    <source>
        <strain evidence="3">CBS 101.48</strain>
    </source>
</reference>
<feature type="compositionally biased region" description="Low complexity" evidence="1">
    <location>
        <begin position="253"/>
        <end position="265"/>
    </location>
</feature>
<evidence type="ECO:0000313" key="4">
    <source>
        <dbReference type="Proteomes" id="UP000078561"/>
    </source>
</evidence>
<dbReference type="SUPFAM" id="SSF52821">
    <property type="entry name" value="Rhodanese/Cell cycle control phosphatase"/>
    <property type="match status" value="1"/>
</dbReference>
<feature type="compositionally biased region" description="Polar residues" evidence="1">
    <location>
        <begin position="18"/>
        <end position="29"/>
    </location>
</feature>